<protein>
    <submittedName>
        <fullName evidence="2">Glutathione S-transferase F9</fullName>
    </submittedName>
</protein>
<organism evidence="2">
    <name type="scientific">Zea mays</name>
    <name type="common">Maize</name>
    <dbReference type="NCBI Taxonomy" id="4577"/>
    <lineage>
        <taxon>Eukaryota</taxon>
        <taxon>Viridiplantae</taxon>
        <taxon>Streptophyta</taxon>
        <taxon>Embryophyta</taxon>
        <taxon>Tracheophyta</taxon>
        <taxon>Spermatophyta</taxon>
        <taxon>Magnoliopsida</taxon>
        <taxon>Liliopsida</taxon>
        <taxon>Poales</taxon>
        <taxon>Poaceae</taxon>
        <taxon>PACMAD clade</taxon>
        <taxon>Panicoideae</taxon>
        <taxon>Andropogonodae</taxon>
        <taxon>Andropogoneae</taxon>
        <taxon>Tripsacinae</taxon>
        <taxon>Zea</taxon>
    </lineage>
</organism>
<feature type="compositionally biased region" description="Basic residues" evidence="1">
    <location>
        <begin position="21"/>
        <end position="30"/>
    </location>
</feature>
<accession>A0A1D6K7T9</accession>
<feature type="compositionally biased region" description="Low complexity" evidence="1">
    <location>
        <begin position="33"/>
        <end position="45"/>
    </location>
</feature>
<evidence type="ECO:0000256" key="1">
    <source>
        <dbReference type="SAM" id="MobiDB-lite"/>
    </source>
</evidence>
<dbReference type="PaxDb" id="4577-GRMZM2G077562_P01"/>
<proteinExistence type="predicted"/>
<feature type="non-terminal residue" evidence="2">
    <location>
        <position position="1"/>
    </location>
</feature>
<feature type="region of interest" description="Disordered" evidence="1">
    <location>
        <begin position="168"/>
        <end position="239"/>
    </location>
</feature>
<dbReference type="AlphaFoldDB" id="A0A1D6K7T9"/>
<feature type="compositionally biased region" description="Basic residues" evidence="1">
    <location>
        <begin position="119"/>
        <end position="129"/>
    </location>
</feature>
<evidence type="ECO:0000313" key="2">
    <source>
        <dbReference type="EMBL" id="ONL99616.1"/>
    </source>
</evidence>
<feature type="compositionally biased region" description="Low complexity" evidence="1">
    <location>
        <begin position="175"/>
        <end position="194"/>
    </location>
</feature>
<name>A0A1D6K7T9_MAIZE</name>
<dbReference type="GO" id="GO:0016740">
    <property type="term" value="F:transferase activity"/>
    <property type="evidence" value="ECO:0007669"/>
    <property type="project" value="UniProtKB-KW"/>
</dbReference>
<keyword evidence="2" id="KW-0808">Transferase</keyword>
<feature type="compositionally biased region" description="Basic residues" evidence="1">
    <location>
        <begin position="46"/>
        <end position="57"/>
    </location>
</feature>
<feature type="region of interest" description="Disordered" evidence="1">
    <location>
        <begin position="1"/>
        <end position="140"/>
    </location>
</feature>
<gene>
    <name evidence="2" type="ORF">ZEAMMB73_Zm00001d029799</name>
</gene>
<reference evidence="2" key="1">
    <citation type="submission" date="2015-12" db="EMBL/GenBank/DDBJ databases">
        <title>Update maize B73 reference genome by single molecule sequencing technologies.</title>
        <authorList>
            <consortium name="Maize Genome Sequencing Project"/>
            <person name="Ware D."/>
        </authorList>
    </citation>
    <scope>NUCLEOTIDE SEQUENCE [LARGE SCALE GENOMIC DNA]</scope>
    <source>
        <tissue evidence="2">Seedling</tissue>
    </source>
</reference>
<sequence length="259" mass="28398">TDVVGRDRPRPRLLVREGRRVPAHPRRLLPRHQATAPVPQAPAARRGAHLRGRQRLPRRVEEDLAPHRRQVQEPGVQGPVRPERAGAGLHRAVAADGGAELRRPQRRHGLQPRLPAARHAARRQGRRRPPGGDRDDGRRWRRCCSCSRRAAGSWASCWTSTSSALARRPSWPEASSRSPTCPTCPTPTASPATRGPHASWSRAGTSASGGTPYPAATLGSGSRSCSARRPRRRPSDVDRSQIKAVAFAQAYVFGFCIIF</sequence>
<feature type="compositionally biased region" description="Basic and acidic residues" evidence="1">
    <location>
        <begin position="1"/>
        <end position="20"/>
    </location>
</feature>
<dbReference type="EMBL" id="CM007647">
    <property type="protein sequence ID" value="ONL99616.1"/>
    <property type="molecule type" value="Genomic_DNA"/>
</dbReference>